<keyword evidence="3" id="KW-0732">Signal</keyword>
<dbReference type="Gene3D" id="2.40.40.10">
    <property type="entry name" value="RlpA-like domain"/>
    <property type="match status" value="1"/>
</dbReference>
<evidence type="ECO:0000256" key="5">
    <source>
        <dbReference type="SAM" id="MobiDB-lite"/>
    </source>
</evidence>
<evidence type="ECO:0000259" key="6">
    <source>
        <dbReference type="Pfam" id="PF03330"/>
    </source>
</evidence>
<evidence type="ECO:0000256" key="1">
    <source>
        <dbReference type="ARBA" id="ARBA00023239"/>
    </source>
</evidence>
<dbReference type="SUPFAM" id="SSF50685">
    <property type="entry name" value="Barwin-like endoglucanases"/>
    <property type="match status" value="1"/>
</dbReference>
<dbReference type="PANTHER" id="PTHR34183:SF8">
    <property type="entry name" value="ENDOLYTIC PEPTIDOGLYCAN TRANSGLYCOSYLASE RLPA-RELATED"/>
    <property type="match status" value="1"/>
</dbReference>
<gene>
    <name evidence="3" type="primary">rlpA</name>
    <name evidence="7" type="ORF">IM725_03240</name>
</gene>
<evidence type="ECO:0000256" key="3">
    <source>
        <dbReference type="HAMAP-Rule" id="MF_02071"/>
    </source>
</evidence>
<dbReference type="InterPro" id="IPR009009">
    <property type="entry name" value="RlpA-like_DPBB"/>
</dbReference>
<feature type="chain" id="PRO_5044932195" description="Endolytic peptidoglycan transglycosylase RlpA" evidence="3">
    <location>
        <begin position="34"/>
        <end position="192"/>
    </location>
</feature>
<dbReference type="InterPro" id="IPR036908">
    <property type="entry name" value="RlpA-like_sf"/>
</dbReference>
<dbReference type="NCBIfam" id="TIGR00413">
    <property type="entry name" value="rlpA"/>
    <property type="match status" value="1"/>
</dbReference>
<evidence type="ECO:0000256" key="2">
    <source>
        <dbReference type="ARBA" id="ARBA00023316"/>
    </source>
</evidence>
<dbReference type="PANTHER" id="PTHR34183">
    <property type="entry name" value="ENDOLYTIC PEPTIDOGLYCAN TRANSGLYCOSYLASE RLPA"/>
    <property type="match status" value="1"/>
</dbReference>
<feature type="compositionally biased region" description="Low complexity" evidence="5">
    <location>
        <begin position="38"/>
        <end position="48"/>
    </location>
</feature>
<dbReference type="HAMAP" id="MF_02071">
    <property type="entry name" value="RlpA"/>
    <property type="match status" value="1"/>
</dbReference>
<dbReference type="Proteomes" id="UP000715965">
    <property type="component" value="Unassembled WGS sequence"/>
</dbReference>
<feature type="domain" description="RlpA-like protein double-psi beta-barrel" evidence="6">
    <location>
        <begin position="85"/>
        <end position="173"/>
    </location>
</feature>
<evidence type="ECO:0000313" key="8">
    <source>
        <dbReference type="Proteomes" id="UP000715965"/>
    </source>
</evidence>
<comment type="function">
    <text evidence="3">Lytic transglycosylase with a strong preference for naked glycan strands that lack stem peptides.</text>
</comment>
<accession>A0ABR9SCX1</accession>
<dbReference type="Pfam" id="PF03330">
    <property type="entry name" value="DPBB_1"/>
    <property type="match status" value="1"/>
</dbReference>
<dbReference type="InterPro" id="IPR012997">
    <property type="entry name" value="RplA"/>
</dbReference>
<comment type="similarity">
    <text evidence="3 4">Belongs to the RlpA family.</text>
</comment>
<dbReference type="CDD" id="cd22268">
    <property type="entry name" value="DPBB_RlpA-like"/>
    <property type="match status" value="1"/>
</dbReference>
<evidence type="ECO:0000313" key="7">
    <source>
        <dbReference type="EMBL" id="MBE7939587.1"/>
    </source>
</evidence>
<keyword evidence="8" id="KW-1185">Reference proteome</keyword>
<organism evidence="7 8">
    <name type="scientific">Ramlibacter aquaticus</name>
    <dbReference type="NCBI Taxonomy" id="2780094"/>
    <lineage>
        <taxon>Bacteria</taxon>
        <taxon>Pseudomonadati</taxon>
        <taxon>Pseudomonadota</taxon>
        <taxon>Betaproteobacteria</taxon>
        <taxon>Burkholderiales</taxon>
        <taxon>Comamonadaceae</taxon>
        <taxon>Ramlibacter</taxon>
    </lineage>
</organism>
<keyword evidence="1 3" id="KW-0456">Lyase</keyword>
<feature type="region of interest" description="Disordered" evidence="5">
    <location>
        <begin position="38"/>
        <end position="80"/>
    </location>
</feature>
<comment type="caution">
    <text evidence="7">The sequence shown here is derived from an EMBL/GenBank/DDBJ whole genome shotgun (WGS) entry which is preliminary data.</text>
</comment>
<reference evidence="7 8" key="1">
    <citation type="submission" date="2020-10" db="EMBL/GenBank/DDBJ databases">
        <title>Draft genome of Ramlibacter aquaticus LMG 30558.</title>
        <authorList>
            <person name="Props R."/>
        </authorList>
    </citation>
    <scope>NUCLEOTIDE SEQUENCE [LARGE SCALE GENOMIC DNA]</scope>
    <source>
        <strain evidence="7 8">LMG 30558</strain>
    </source>
</reference>
<dbReference type="EMBL" id="JADDOJ010000007">
    <property type="protein sequence ID" value="MBE7939587.1"/>
    <property type="molecule type" value="Genomic_DNA"/>
</dbReference>
<dbReference type="EC" id="4.2.2.-" evidence="3"/>
<protein>
    <recommendedName>
        <fullName evidence="3">Endolytic peptidoglycan transglycosylase RlpA</fullName>
        <ecNumber evidence="3">4.2.2.-</ecNumber>
    </recommendedName>
</protein>
<sequence length="192" mass="19724" precursor="true">MDTQSHTLKPSSLTLALALLGLVPAVLPHAARAAPATEAGAGAQAQPASTRPKAAAQPHGAAIKGRATTAHDRPAAARVPRRQLGKASIYARMFNHRTMADGHRMDPAAPNAASKTLPLGTVAQVTNLETGRSTQVTIQDRGPYVKGRVVDLSPASAAEIGLDLKQGVVPVEVKPVAVPGPDGSLEPVNRDG</sequence>
<dbReference type="InterPro" id="IPR034718">
    <property type="entry name" value="RlpA"/>
</dbReference>
<dbReference type="RefSeq" id="WP_193779137.1">
    <property type="nucleotide sequence ID" value="NZ_JADDOJ010000007.1"/>
</dbReference>
<keyword evidence="2 3" id="KW-0961">Cell wall biogenesis/degradation</keyword>
<feature type="signal peptide" evidence="3">
    <location>
        <begin position="1"/>
        <end position="33"/>
    </location>
</feature>
<name>A0ABR9SCX1_9BURK</name>
<proteinExistence type="inferred from homology"/>
<evidence type="ECO:0000256" key="4">
    <source>
        <dbReference type="RuleBase" id="RU003495"/>
    </source>
</evidence>